<dbReference type="Gene3D" id="3.30.70.1120">
    <property type="entry name" value="TT1725-like"/>
    <property type="match status" value="1"/>
</dbReference>
<dbReference type="EMBL" id="CP159485">
    <property type="protein sequence ID" value="XCI29150.1"/>
    <property type="molecule type" value="Genomic_DNA"/>
</dbReference>
<dbReference type="PANTHER" id="PTHR36441:SF1">
    <property type="entry name" value="DUF503 DOMAIN-CONTAINING PROTEIN"/>
    <property type="match status" value="1"/>
</dbReference>
<dbReference type="InterPro" id="IPR007546">
    <property type="entry name" value="DUF503"/>
</dbReference>
<dbReference type="PANTHER" id="PTHR36441">
    <property type="entry name" value="HYPOTHETICAL CYTOSOLIC PROTEIN"/>
    <property type="match status" value="1"/>
</dbReference>
<dbReference type="InterPro" id="IPR036746">
    <property type="entry name" value="TT1725-like_sf"/>
</dbReference>
<sequence length="94" mass="11125">MRVLYLEMDFLIYQCESLKVKRNISNSLAEKLRNKFNVSVAQKHFPEQKNKFMLGICSVSINLQQLDKLRQRVINYIDNSEHEVEISSINHEIL</sequence>
<reference evidence="1" key="1">
    <citation type="journal article" date="2018" name="Antonie Van Leeuwenhoek">
        <title>Proteinivorax hydrogeniformans sp. nov., an anaerobic, haloalkaliphilic bacterium fermenting proteinaceous compounds with high hydrogen production.</title>
        <authorList>
            <person name="Boltyanskaya Y."/>
            <person name="Detkova E."/>
            <person name="Pimenov N."/>
            <person name="Kevbrin V."/>
        </authorList>
    </citation>
    <scope>NUCLEOTIDE SEQUENCE</scope>
    <source>
        <strain evidence="1">Z-710</strain>
    </source>
</reference>
<dbReference type="RefSeq" id="WP_353893698.1">
    <property type="nucleotide sequence ID" value="NZ_CP159485.1"/>
</dbReference>
<dbReference type="Pfam" id="PF04456">
    <property type="entry name" value="DUF503"/>
    <property type="match status" value="1"/>
</dbReference>
<accession>A0AAU8HUQ6</accession>
<proteinExistence type="predicted"/>
<name>A0AAU8HUQ6_9FIRM</name>
<reference evidence="1" key="2">
    <citation type="submission" date="2024-06" db="EMBL/GenBank/DDBJ databases">
        <authorList>
            <person name="Petrova K.O."/>
            <person name="Toshchakov S.V."/>
            <person name="Boltjanskaja Y.V."/>
            <person name="Kevbrin V.V."/>
        </authorList>
    </citation>
    <scope>NUCLEOTIDE SEQUENCE</scope>
    <source>
        <strain evidence="1">Z-710</strain>
    </source>
</reference>
<dbReference type="AlphaFoldDB" id="A0AAU8HUQ6"/>
<protein>
    <submittedName>
        <fullName evidence="1">DUF503 family protein</fullName>
    </submittedName>
</protein>
<gene>
    <name evidence="1" type="ORF">PRVXH_000459</name>
</gene>
<organism evidence="1">
    <name type="scientific">Proteinivorax hydrogeniformans</name>
    <dbReference type="NCBI Taxonomy" id="1826727"/>
    <lineage>
        <taxon>Bacteria</taxon>
        <taxon>Bacillati</taxon>
        <taxon>Bacillota</taxon>
        <taxon>Clostridia</taxon>
        <taxon>Eubacteriales</taxon>
        <taxon>Proteinivoracaceae</taxon>
        <taxon>Proteinivorax</taxon>
    </lineage>
</organism>
<dbReference type="SUPFAM" id="SSF103007">
    <property type="entry name" value="Hypothetical protein TT1725"/>
    <property type="match status" value="1"/>
</dbReference>
<evidence type="ECO:0000313" key="1">
    <source>
        <dbReference type="EMBL" id="XCI29150.1"/>
    </source>
</evidence>